<evidence type="ECO:0000256" key="2">
    <source>
        <dbReference type="ARBA" id="ARBA00023015"/>
    </source>
</evidence>
<dbReference type="Pfam" id="PF00126">
    <property type="entry name" value="HTH_1"/>
    <property type="match status" value="1"/>
</dbReference>
<dbReference type="InterPro" id="IPR058163">
    <property type="entry name" value="LysR-type_TF_proteobact-type"/>
</dbReference>
<reference evidence="7" key="1">
    <citation type="journal article" date="2019" name="Int. J. Syst. Evol. Microbiol.">
        <title>The Global Catalogue of Microorganisms (GCM) 10K type strain sequencing project: providing services to taxonomists for standard genome sequencing and annotation.</title>
        <authorList>
            <consortium name="The Broad Institute Genomics Platform"/>
            <consortium name="The Broad Institute Genome Sequencing Center for Infectious Disease"/>
            <person name="Wu L."/>
            <person name="Ma J."/>
        </authorList>
    </citation>
    <scope>NUCLEOTIDE SEQUENCE [LARGE SCALE GENOMIC DNA]</scope>
    <source>
        <strain evidence="7">NBRC 111980</strain>
    </source>
</reference>
<dbReference type="InterPro" id="IPR000847">
    <property type="entry name" value="LysR_HTH_N"/>
</dbReference>
<keyword evidence="3" id="KW-0238">DNA-binding</keyword>
<evidence type="ECO:0000313" key="7">
    <source>
        <dbReference type="Proteomes" id="UP001156670"/>
    </source>
</evidence>
<dbReference type="SUPFAM" id="SSF46785">
    <property type="entry name" value="Winged helix' DNA-binding domain"/>
    <property type="match status" value="1"/>
</dbReference>
<gene>
    <name evidence="6" type="ORF">GCM10007901_40150</name>
</gene>
<dbReference type="PROSITE" id="PS50931">
    <property type="entry name" value="HTH_LYSR"/>
    <property type="match status" value="1"/>
</dbReference>
<dbReference type="Gene3D" id="1.10.10.10">
    <property type="entry name" value="Winged helix-like DNA-binding domain superfamily/Winged helix DNA-binding domain"/>
    <property type="match status" value="1"/>
</dbReference>
<proteinExistence type="inferred from homology"/>
<comment type="caution">
    <text evidence="6">The sequence shown here is derived from an EMBL/GenBank/DDBJ whole genome shotgun (WGS) entry which is preliminary data.</text>
</comment>
<name>A0ABQ5XTM1_9GAMM</name>
<accession>A0ABQ5XTM1</accession>
<dbReference type="SUPFAM" id="SSF53850">
    <property type="entry name" value="Periplasmic binding protein-like II"/>
    <property type="match status" value="1"/>
</dbReference>
<evidence type="ECO:0000259" key="5">
    <source>
        <dbReference type="PROSITE" id="PS50931"/>
    </source>
</evidence>
<keyword evidence="4" id="KW-0804">Transcription</keyword>
<evidence type="ECO:0000256" key="4">
    <source>
        <dbReference type="ARBA" id="ARBA00023163"/>
    </source>
</evidence>
<comment type="similarity">
    <text evidence="1">Belongs to the LysR transcriptional regulatory family.</text>
</comment>
<evidence type="ECO:0000256" key="3">
    <source>
        <dbReference type="ARBA" id="ARBA00023125"/>
    </source>
</evidence>
<dbReference type="Pfam" id="PF03466">
    <property type="entry name" value="LysR_substrate"/>
    <property type="match status" value="1"/>
</dbReference>
<evidence type="ECO:0000313" key="6">
    <source>
        <dbReference type="EMBL" id="GLQ95062.1"/>
    </source>
</evidence>
<dbReference type="InterPro" id="IPR005119">
    <property type="entry name" value="LysR_subst-bd"/>
</dbReference>
<protein>
    <submittedName>
        <fullName evidence="6">LysR family transcriptional regulator</fullName>
    </submittedName>
</protein>
<dbReference type="CDD" id="cd08472">
    <property type="entry name" value="PBP2_CrgA_like_3"/>
    <property type="match status" value="1"/>
</dbReference>
<feature type="domain" description="HTH lysR-type" evidence="5">
    <location>
        <begin position="1"/>
        <end position="59"/>
    </location>
</feature>
<organism evidence="6 7">
    <name type="scientific">Dyella acidisoli</name>
    <dbReference type="NCBI Taxonomy" id="1867834"/>
    <lineage>
        <taxon>Bacteria</taxon>
        <taxon>Pseudomonadati</taxon>
        <taxon>Pseudomonadota</taxon>
        <taxon>Gammaproteobacteria</taxon>
        <taxon>Lysobacterales</taxon>
        <taxon>Rhodanobacteraceae</taxon>
        <taxon>Dyella</taxon>
    </lineage>
</organism>
<dbReference type="RefSeq" id="WP_284322747.1">
    <property type="nucleotide sequence ID" value="NZ_BSOB01000053.1"/>
</dbReference>
<dbReference type="Gene3D" id="3.40.190.290">
    <property type="match status" value="1"/>
</dbReference>
<keyword evidence="2" id="KW-0805">Transcription regulation</keyword>
<dbReference type="InterPro" id="IPR036388">
    <property type="entry name" value="WH-like_DNA-bd_sf"/>
</dbReference>
<dbReference type="PANTHER" id="PTHR30537">
    <property type="entry name" value="HTH-TYPE TRANSCRIPTIONAL REGULATOR"/>
    <property type="match status" value="1"/>
</dbReference>
<dbReference type="InterPro" id="IPR036390">
    <property type="entry name" value="WH_DNA-bd_sf"/>
</dbReference>
<dbReference type="Proteomes" id="UP001156670">
    <property type="component" value="Unassembled WGS sequence"/>
</dbReference>
<evidence type="ECO:0000256" key="1">
    <source>
        <dbReference type="ARBA" id="ARBA00009437"/>
    </source>
</evidence>
<dbReference type="PANTHER" id="PTHR30537:SF72">
    <property type="entry name" value="LYSR FAMILY TRANSCRIPTIONAL REGULATOR"/>
    <property type="match status" value="1"/>
</dbReference>
<sequence length="305" mass="33705">MNRIEAMHVFVRVAELASFTRAADSLGLPKASASTAVQHLEAQLGTQLLHRTTRRVQLTHDGQRFYERCKDVLADLDELNAMFQQAPQALSGRLRVDMNSSVAKRVIAQLPQFLREHPQIQVEMSCTDRRVDVVAEGFDCVVRVGTLADSNLIVRPLGQYRIVNCASPAYLQEYGAPQTLADLAHHTLIHYVGTLGQRPPGFEYMEGTECRYVPMLGVLTVNSIEAYESGCLAGLGIIQAPRVGMQPLLTAGRLVEVLPQYQAEPMPVSLLYAQRRNVSARVQVFMAWLTNVLAPGISASFMDNA</sequence>
<dbReference type="EMBL" id="BSOB01000053">
    <property type="protein sequence ID" value="GLQ95062.1"/>
    <property type="molecule type" value="Genomic_DNA"/>
</dbReference>
<keyword evidence="7" id="KW-1185">Reference proteome</keyword>